<dbReference type="InterPro" id="IPR006050">
    <property type="entry name" value="DNA_photolyase_N"/>
</dbReference>
<evidence type="ECO:0000259" key="7">
    <source>
        <dbReference type="PROSITE" id="PS51645"/>
    </source>
</evidence>
<proteinExistence type="inferred from homology"/>
<dbReference type="SUPFAM" id="SSF52425">
    <property type="entry name" value="Cryptochrome/photolyase, N-terminal domain"/>
    <property type="match status" value="1"/>
</dbReference>
<dbReference type="GO" id="GO:0003904">
    <property type="term" value="F:deoxyribodipyrimidine photo-lyase activity"/>
    <property type="evidence" value="ECO:0007669"/>
    <property type="project" value="UniProtKB-EC"/>
</dbReference>
<protein>
    <submittedName>
        <fullName evidence="8">DNA photolyase phr1</fullName>
        <ecNumber evidence="8">4.1.99.3</ecNumber>
    </submittedName>
</protein>
<gene>
    <name evidence="8" type="primary">PHR1</name>
    <name evidence="8" type="ORF">SEPCBS57363_006664</name>
</gene>
<dbReference type="InterPro" id="IPR002081">
    <property type="entry name" value="Cryptochrome/DNA_photolyase_1"/>
</dbReference>
<comment type="caution">
    <text evidence="8">The sequence shown here is derived from an EMBL/GenBank/DDBJ whole genome shotgun (WGS) entry which is preliminary data.</text>
</comment>
<keyword evidence="4" id="KW-0274">FAD</keyword>
<dbReference type="PROSITE" id="PS00394">
    <property type="entry name" value="DNA_PHOTOLYASES_1_1"/>
    <property type="match status" value="1"/>
</dbReference>
<evidence type="ECO:0000313" key="8">
    <source>
        <dbReference type="EMBL" id="CAK7275405.1"/>
    </source>
</evidence>
<evidence type="ECO:0000256" key="2">
    <source>
        <dbReference type="ARBA" id="ARBA00005862"/>
    </source>
</evidence>
<evidence type="ECO:0000313" key="9">
    <source>
        <dbReference type="Proteomes" id="UP001642501"/>
    </source>
</evidence>
<dbReference type="Pfam" id="PF00875">
    <property type="entry name" value="DNA_photolyase"/>
    <property type="match status" value="1"/>
</dbReference>
<keyword evidence="8" id="KW-0456">Lyase</keyword>
<feature type="compositionally biased region" description="Polar residues" evidence="6">
    <location>
        <begin position="48"/>
        <end position="61"/>
    </location>
</feature>
<dbReference type="EMBL" id="CAWUOM010000228">
    <property type="protein sequence ID" value="CAK7275405.1"/>
    <property type="molecule type" value="Genomic_DNA"/>
</dbReference>
<dbReference type="InterPro" id="IPR018394">
    <property type="entry name" value="DNA_photolyase_1_CS_C"/>
</dbReference>
<dbReference type="Pfam" id="PF03441">
    <property type="entry name" value="FAD_binding_7"/>
    <property type="match status" value="1"/>
</dbReference>
<accession>A0ABP0E4A1</accession>
<evidence type="ECO:0000256" key="4">
    <source>
        <dbReference type="ARBA" id="ARBA00022827"/>
    </source>
</evidence>
<dbReference type="Gene3D" id="1.10.579.10">
    <property type="entry name" value="DNA Cyclobutane Dipyrimidine Photolyase, subunit A, domain 3"/>
    <property type="match status" value="1"/>
</dbReference>
<organism evidence="8 9">
    <name type="scientific">Sporothrix epigloea</name>
    <dbReference type="NCBI Taxonomy" id="1892477"/>
    <lineage>
        <taxon>Eukaryota</taxon>
        <taxon>Fungi</taxon>
        <taxon>Dikarya</taxon>
        <taxon>Ascomycota</taxon>
        <taxon>Pezizomycotina</taxon>
        <taxon>Sordariomycetes</taxon>
        <taxon>Sordariomycetidae</taxon>
        <taxon>Ophiostomatales</taxon>
        <taxon>Ophiostomataceae</taxon>
        <taxon>Sporothrix</taxon>
    </lineage>
</organism>
<dbReference type="InterPro" id="IPR014729">
    <property type="entry name" value="Rossmann-like_a/b/a_fold"/>
</dbReference>
<keyword evidence="9" id="KW-1185">Reference proteome</keyword>
<reference evidence="8 9" key="1">
    <citation type="submission" date="2024-01" db="EMBL/GenBank/DDBJ databases">
        <authorList>
            <person name="Allen C."/>
            <person name="Tagirdzhanova G."/>
        </authorList>
    </citation>
    <scope>NUCLEOTIDE SEQUENCE [LARGE SCALE GENOMIC DNA]</scope>
    <source>
        <strain evidence="8 9">CBS 573.63</strain>
    </source>
</reference>
<feature type="domain" description="Photolyase/cryptochrome alpha/beta" evidence="7">
    <location>
        <begin position="147"/>
        <end position="288"/>
    </location>
</feature>
<comment type="cofactor">
    <cofactor evidence="1">
        <name>FAD</name>
        <dbReference type="ChEBI" id="CHEBI:57692"/>
    </cofactor>
</comment>
<evidence type="ECO:0000256" key="1">
    <source>
        <dbReference type="ARBA" id="ARBA00001974"/>
    </source>
</evidence>
<dbReference type="InterPro" id="IPR005101">
    <property type="entry name" value="Cryptochr/Photolyase_FAD-bd"/>
</dbReference>
<dbReference type="PRINTS" id="PR00147">
    <property type="entry name" value="DNAPHOTLYASE"/>
</dbReference>
<dbReference type="PANTHER" id="PTHR11455:SF18">
    <property type="entry name" value="SI:CH1073-390K14.1"/>
    <property type="match status" value="1"/>
</dbReference>
<dbReference type="InterPro" id="IPR036155">
    <property type="entry name" value="Crypto/Photolyase_N_sf"/>
</dbReference>
<sequence length="643" mass="72314">MSLTRRIICYRPLLTTAVFSSSYTMPAAPKRKISNGGAPVIRAGTERANGTNGTDQTNGSNAIKKVKSSESPRAGDTTDPIRRPHPLHHVSEEIGVVLREFYPPEMSTARVMAYINGRLPTPMAVLNTAVKETAEQMAKVEPPSEGRPVVHYFKTDLRVKDNRALSQARSLAKKNKVPLVGLYVVSPQDWEAHNTAPVRVDFMLRTLAVLQEDLAKLKIPLWIETVEDRKQIPRRILELMDTWKARHLFVNLEYEPDELRRETKLVRLCASQGKAMTVAHDTCGVPPGELLTGGGKQYSVYTPWFRAWKQRIHDDEHVIDLADDLVKVPDNISGQLPKDLFECPIPEAPKGKRLTDEEKKRFHKMWPVGEHEALARLEKFCMTRIAEYADKRDIPSADATSVLSPYLASGAICTRTIVHTASDLANAPSLNSGSKGFQSWISEVAWRDFYKHVLVNWPFIAMNKPYRPETANIEWSKDDGDAKFEAWTQGRTGYPLVDAAMRQLLHEGWMHNRTRMVVASFLTKDLLVDWRRGEQWFMRHLVDGDVASNIGGWGFASSVGVDPQPYFRVFNPYLQSERFDTNGKFIRQWLPELAGISGKAIHEPYARGAGSQAQKAGYPKPLVDHKVARDAALAAFKNASGKE</sequence>
<dbReference type="PROSITE" id="PS51645">
    <property type="entry name" value="PHR_CRY_ALPHA_BETA"/>
    <property type="match status" value="1"/>
</dbReference>
<dbReference type="PANTHER" id="PTHR11455">
    <property type="entry name" value="CRYPTOCHROME"/>
    <property type="match status" value="1"/>
</dbReference>
<dbReference type="EC" id="4.1.99.3" evidence="8"/>
<name>A0ABP0E4A1_9PEZI</name>
<dbReference type="Gene3D" id="3.40.50.620">
    <property type="entry name" value="HUPs"/>
    <property type="match status" value="1"/>
</dbReference>
<feature type="region of interest" description="Disordered" evidence="6">
    <location>
        <begin position="45"/>
        <end position="88"/>
    </location>
</feature>
<evidence type="ECO:0000256" key="5">
    <source>
        <dbReference type="ARBA" id="ARBA00022991"/>
    </source>
</evidence>
<keyword evidence="3" id="KW-0285">Flavoprotein</keyword>
<dbReference type="SUPFAM" id="SSF48173">
    <property type="entry name" value="Cryptochrome/photolyase FAD-binding domain"/>
    <property type="match status" value="1"/>
</dbReference>
<dbReference type="InterPro" id="IPR036134">
    <property type="entry name" value="Crypto/Photolyase_FAD-like_sf"/>
</dbReference>
<dbReference type="Proteomes" id="UP001642501">
    <property type="component" value="Unassembled WGS sequence"/>
</dbReference>
<evidence type="ECO:0000256" key="6">
    <source>
        <dbReference type="SAM" id="MobiDB-lite"/>
    </source>
</evidence>
<evidence type="ECO:0000256" key="3">
    <source>
        <dbReference type="ARBA" id="ARBA00022630"/>
    </source>
</evidence>
<comment type="similarity">
    <text evidence="2">Belongs to the DNA photolyase class-1 family.</text>
</comment>
<keyword evidence="5" id="KW-0157">Chromophore</keyword>
<dbReference type="Gene3D" id="1.25.40.80">
    <property type="match status" value="1"/>
</dbReference>
<dbReference type="PROSITE" id="PS00691">
    <property type="entry name" value="DNA_PHOTOLYASES_1_2"/>
    <property type="match status" value="1"/>
</dbReference>